<keyword evidence="2" id="KW-1185">Reference proteome</keyword>
<protein>
    <submittedName>
        <fullName evidence="1">Uncharacterized protein</fullName>
    </submittedName>
</protein>
<dbReference type="Proteomes" id="UP000183567">
    <property type="component" value="Unassembled WGS sequence"/>
</dbReference>
<comment type="caution">
    <text evidence="1">The sequence shown here is derived from an EMBL/GenBank/DDBJ whole genome shotgun (WGS) entry which is preliminary data.</text>
</comment>
<evidence type="ECO:0000313" key="1">
    <source>
        <dbReference type="EMBL" id="OJA13492.1"/>
    </source>
</evidence>
<dbReference type="OrthoDB" id="2691728at2759"/>
<accession>A0A1J8QP09</accession>
<reference evidence="1 2" key="1">
    <citation type="submission" date="2016-03" db="EMBL/GenBank/DDBJ databases">
        <title>Comparative genomics of the ectomycorrhizal sister species Rhizopogon vinicolor and Rhizopogon vesiculosus (Basidiomycota: Boletales) reveals a divergence of the mating type B locus.</title>
        <authorList>
            <person name="Mujic A.B."/>
            <person name="Kuo A."/>
            <person name="Tritt A."/>
            <person name="Lipzen A."/>
            <person name="Chen C."/>
            <person name="Johnson J."/>
            <person name="Sharma A."/>
            <person name="Barry K."/>
            <person name="Grigoriev I.V."/>
            <person name="Spatafora J.W."/>
        </authorList>
    </citation>
    <scope>NUCLEOTIDE SEQUENCE [LARGE SCALE GENOMIC DNA]</scope>
    <source>
        <strain evidence="1 2">AM-OR11-056</strain>
    </source>
</reference>
<dbReference type="EMBL" id="LVVM01004144">
    <property type="protein sequence ID" value="OJA13492.1"/>
    <property type="molecule type" value="Genomic_DNA"/>
</dbReference>
<gene>
    <name evidence="1" type="ORF">AZE42_08413</name>
</gene>
<organism evidence="1 2">
    <name type="scientific">Rhizopogon vesiculosus</name>
    <dbReference type="NCBI Taxonomy" id="180088"/>
    <lineage>
        <taxon>Eukaryota</taxon>
        <taxon>Fungi</taxon>
        <taxon>Dikarya</taxon>
        <taxon>Basidiomycota</taxon>
        <taxon>Agaricomycotina</taxon>
        <taxon>Agaricomycetes</taxon>
        <taxon>Agaricomycetidae</taxon>
        <taxon>Boletales</taxon>
        <taxon>Suillineae</taxon>
        <taxon>Rhizopogonaceae</taxon>
        <taxon>Rhizopogon</taxon>
    </lineage>
</organism>
<evidence type="ECO:0000313" key="2">
    <source>
        <dbReference type="Proteomes" id="UP000183567"/>
    </source>
</evidence>
<sequence>MPDRPDWYKLSGVIASRASDALNEVKQLKDSIPQQGVELPDIKWSKLSGTIVSRASDALNEVKQLKDSMSQQDHVDLPHVDWSKLSGGILSRASDAWKEVKQLKDSMPQQGVELPDVNRSKLSGVVVSIASDALNAVGRLKDSISQQNQVVLPHIDWSKLSGGIRSRVSYALNALKQTNLTDPDLEVPNIDYSNFSNSPNFRDTAVLGVSKPRGIMFSCGYYVLTGINNWSIRHPYVATGALLCIAANPELLLTPLQLTVHVCLLPLRLIIFPFKALGRFILYYFLEFAREGVAKDTSFIDHRFSSPRKRVIIDSFAPHISLLSGTAAVYVLGRTWGWGNMLKCAGALVLLCTLDAKKIN</sequence>
<name>A0A1J8QP09_9AGAM</name>
<proteinExistence type="predicted"/>
<dbReference type="AlphaFoldDB" id="A0A1J8QP09"/>